<name>A0A975KBL7_9SPHN</name>
<evidence type="ECO:0000313" key="6">
    <source>
        <dbReference type="EMBL" id="QUT08416.1"/>
    </source>
</evidence>
<evidence type="ECO:0000256" key="1">
    <source>
        <dbReference type="ARBA" id="ARBA00023015"/>
    </source>
</evidence>
<evidence type="ECO:0000259" key="5">
    <source>
        <dbReference type="PROSITE" id="PS50977"/>
    </source>
</evidence>
<dbReference type="Pfam" id="PF00440">
    <property type="entry name" value="TetR_N"/>
    <property type="match status" value="1"/>
</dbReference>
<keyword evidence="2 4" id="KW-0238">DNA-binding</keyword>
<dbReference type="Pfam" id="PF14246">
    <property type="entry name" value="TetR_C_7"/>
    <property type="match status" value="1"/>
</dbReference>
<evidence type="ECO:0000256" key="3">
    <source>
        <dbReference type="ARBA" id="ARBA00023163"/>
    </source>
</evidence>
<dbReference type="InterPro" id="IPR009057">
    <property type="entry name" value="Homeodomain-like_sf"/>
</dbReference>
<evidence type="ECO:0000256" key="4">
    <source>
        <dbReference type="PROSITE-ProRule" id="PRU00335"/>
    </source>
</evidence>
<dbReference type="PANTHER" id="PTHR30055">
    <property type="entry name" value="HTH-TYPE TRANSCRIPTIONAL REGULATOR RUTR"/>
    <property type="match status" value="1"/>
</dbReference>
<dbReference type="Proteomes" id="UP000681425">
    <property type="component" value="Chromosome"/>
</dbReference>
<dbReference type="GO" id="GO:0000976">
    <property type="term" value="F:transcription cis-regulatory region binding"/>
    <property type="evidence" value="ECO:0007669"/>
    <property type="project" value="TreeGrafter"/>
</dbReference>
<dbReference type="InterPro" id="IPR001647">
    <property type="entry name" value="HTH_TetR"/>
</dbReference>
<proteinExistence type="predicted"/>
<reference evidence="6" key="1">
    <citation type="submission" date="2021-04" db="EMBL/GenBank/DDBJ databases">
        <title>Isolation of p-tert-butylphenol degrading bacteria Sphingobium phenoxybenzoativorans Tas13 from active sludge.</title>
        <authorList>
            <person name="Li Y."/>
        </authorList>
    </citation>
    <scope>NUCLEOTIDE SEQUENCE</scope>
    <source>
        <strain evidence="6">Tas13</strain>
    </source>
</reference>
<feature type="domain" description="HTH tetR-type" evidence="5">
    <location>
        <begin position="18"/>
        <end position="78"/>
    </location>
</feature>
<feature type="DNA-binding region" description="H-T-H motif" evidence="4">
    <location>
        <begin position="41"/>
        <end position="60"/>
    </location>
</feature>
<dbReference type="EMBL" id="CP073910">
    <property type="protein sequence ID" value="QUT08416.1"/>
    <property type="molecule type" value="Genomic_DNA"/>
</dbReference>
<dbReference type="SUPFAM" id="SSF46689">
    <property type="entry name" value="Homeodomain-like"/>
    <property type="match status" value="1"/>
</dbReference>
<organism evidence="6 7">
    <name type="scientific">Sphingobium phenoxybenzoativorans</name>
    <dbReference type="NCBI Taxonomy" id="1592790"/>
    <lineage>
        <taxon>Bacteria</taxon>
        <taxon>Pseudomonadati</taxon>
        <taxon>Pseudomonadota</taxon>
        <taxon>Alphaproteobacteria</taxon>
        <taxon>Sphingomonadales</taxon>
        <taxon>Sphingomonadaceae</taxon>
        <taxon>Sphingobium</taxon>
    </lineage>
</organism>
<keyword evidence="3" id="KW-0804">Transcription</keyword>
<dbReference type="FunFam" id="1.10.10.60:FF:000141">
    <property type="entry name" value="TetR family transcriptional regulator"/>
    <property type="match status" value="1"/>
</dbReference>
<dbReference type="PROSITE" id="PS50977">
    <property type="entry name" value="HTH_TETR_2"/>
    <property type="match status" value="1"/>
</dbReference>
<dbReference type="InterPro" id="IPR039536">
    <property type="entry name" value="TetR_C_Proteobacteria"/>
</dbReference>
<dbReference type="RefSeq" id="WP_212611272.1">
    <property type="nucleotide sequence ID" value="NZ_CP073910.1"/>
</dbReference>
<dbReference type="PRINTS" id="PR00455">
    <property type="entry name" value="HTHTETR"/>
</dbReference>
<dbReference type="SUPFAM" id="SSF48498">
    <property type="entry name" value="Tetracyclin repressor-like, C-terminal domain"/>
    <property type="match status" value="1"/>
</dbReference>
<protein>
    <submittedName>
        <fullName evidence="6">TetR/AcrR family transcriptional regulator</fullName>
    </submittedName>
</protein>
<dbReference type="PANTHER" id="PTHR30055:SF146">
    <property type="entry name" value="HTH-TYPE TRANSCRIPTIONAL DUAL REGULATOR CECR"/>
    <property type="match status" value="1"/>
</dbReference>
<dbReference type="AlphaFoldDB" id="A0A975KBL7"/>
<dbReference type="Gene3D" id="1.10.10.60">
    <property type="entry name" value="Homeodomain-like"/>
    <property type="match status" value="1"/>
</dbReference>
<evidence type="ECO:0000256" key="2">
    <source>
        <dbReference type="ARBA" id="ARBA00023125"/>
    </source>
</evidence>
<dbReference type="Gene3D" id="1.10.357.10">
    <property type="entry name" value="Tetracycline Repressor, domain 2"/>
    <property type="match status" value="1"/>
</dbReference>
<gene>
    <name evidence="6" type="ORF">KFK14_22910</name>
</gene>
<keyword evidence="1" id="KW-0805">Transcription regulation</keyword>
<accession>A0A975KBL7</accession>
<dbReference type="GO" id="GO:0003700">
    <property type="term" value="F:DNA-binding transcription factor activity"/>
    <property type="evidence" value="ECO:0007669"/>
    <property type="project" value="TreeGrafter"/>
</dbReference>
<keyword evidence="7" id="KW-1185">Reference proteome</keyword>
<sequence length="221" mass="24268">MGPQPEISSLSRREARRQDRRDIIMDVAQTSFLNHGYAGTTMSGIAAALGGSKGTLWNHFSSKEELFEAVVDRATRAYRAQLAEILASPGDDLRTTLIRAMQSILNKVLSPGAIALHRLIAAEAERFPEIGRIFYERAPKQTRLILARFIEEAMASGQLLRDDPEAAAGALLSLGIGKSQQKRLVGLMDLPAPELIEADADFAVSLFLRAYMVPAEDHPRQ</sequence>
<dbReference type="InterPro" id="IPR050109">
    <property type="entry name" value="HTH-type_TetR-like_transc_reg"/>
</dbReference>
<dbReference type="KEGG" id="spph:KFK14_22910"/>
<evidence type="ECO:0000313" key="7">
    <source>
        <dbReference type="Proteomes" id="UP000681425"/>
    </source>
</evidence>
<dbReference type="InterPro" id="IPR036271">
    <property type="entry name" value="Tet_transcr_reg_TetR-rel_C_sf"/>
</dbReference>